<geneLocation type="plasmid" evidence="1 2">
    <name>unnamed2</name>
</geneLocation>
<dbReference type="RefSeq" id="WP_206004662.1">
    <property type="nucleotide sequence ID" value="NZ_CP070617.1"/>
</dbReference>
<name>A0A974VZ52_9NOCA</name>
<accession>A0A974VZ52</accession>
<dbReference type="EMBL" id="CP070617">
    <property type="protein sequence ID" value="QSE87901.1"/>
    <property type="molecule type" value="Genomic_DNA"/>
</dbReference>
<reference evidence="1 2" key="1">
    <citation type="journal article" date="2021" name="Microbiol. Resour. Announc.">
        <title>Complete Genome Sequences of Two Rhodococcus sp. Strains with Large and Linear Chromosomes, Isolated from Apple Rhizosphere.</title>
        <authorList>
            <person name="Benning S."/>
            <person name="Brugnone N."/>
            <person name="Siani R."/>
            <person name="Kublik S."/>
            <person name="Schloter M."/>
            <person name="Rad V."/>
        </authorList>
    </citation>
    <scope>NUCLEOTIDE SEQUENCE [LARGE SCALE GENOMIC DNA]</scope>
    <source>
        <strain evidence="1 2">R79</strain>
    </source>
</reference>
<sequence length="73" mass="7855">MPIPSDIPRQPARQLSPTDVEIELAGIKAGLEMGGLEFTDLAEQTARAVLTGELTGEEAIARNLAELNRRLAQ</sequence>
<keyword evidence="1" id="KW-0614">Plasmid</keyword>
<keyword evidence="2" id="KW-1185">Reference proteome</keyword>
<evidence type="ECO:0008006" key="3">
    <source>
        <dbReference type="Google" id="ProtNLM"/>
    </source>
</evidence>
<evidence type="ECO:0000313" key="1">
    <source>
        <dbReference type="EMBL" id="QSE87901.1"/>
    </source>
</evidence>
<proteinExistence type="predicted"/>
<organism evidence="1 2">
    <name type="scientific">Rhodococcus pseudokoreensis</name>
    <dbReference type="NCBI Taxonomy" id="2811421"/>
    <lineage>
        <taxon>Bacteria</taxon>
        <taxon>Bacillati</taxon>
        <taxon>Actinomycetota</taxon>
        <taxon>Actinomycetes</taxon>
        <taxon>Mycobacteriales</taxon>
        <taxon>Nocardiaceae</taxon>
        <taxon>Rhodococcus</taxon>
    </lineage>
</organism>
<protein>
    <recommendedName>
        <fullName evidence="3">Antitoxin VbhA domain-containing protein</fullName>
    </recommendedName>
</protein>
<gene>
    <name evidence="1" type="ORF">JWS13_04605</name>
</gene>
<reference evidence="1 2" key="2">
    <citation type="journal article" date="2022" name="Arch. Microbiol.">
        <title>Rhodococcus pseudokoreensis sp. nov. isolated from the rhizosphere of young M26 apple rootstocks.</title>
        <authorList>
            <person name="Kampfer P."/>
            <person name="Glaeser S.P."/>
            <person name="Blom J."/>
            <person name="Wolf J."/>
            <person name="Benning S."/>
            <person name="Schloter M."/>
            <person name="Neumann-Schaal M."/>
        </authorList>
    </citation>
    <scope>NUCLEOTIDE SEQUENCE [LARGE SCALE GENOMIC DNA]</scope>
    <source>
        <strain evidence="1 2">R79</strain>
    </source>
</reference>
<dbReference type="Proteomes" id="UP000662986">
    <property type="component" value="Plasmid unnamed2"/>
</dbReference>
<evidence type="ECO:0000313" key="2">
    <source>
        <dbReference type="Proteomes" id="UP000662986"/>
    </source>
</evidence>